<keyword evidence="2 4" id="KW-0808">Transferase</keyword>
<keyword evidence="3 4" id="KW-0949">S-adenosyl-L-methionine</keyword>
<dbReference type="KEGG" id="lbe:MOO44_05590"/>
<evidence type="ECO:0000256" key="4">
    <source>
        <dbReference type="PROSITE-ProRule" id="PRU01024"/>
    </source>
</evidence>
<dbReference type="InterPro" id="IPR030390">
    <property type="entry name" value="MeTrfase_TrmA_AS"/>
</dbReference>
<dbReference type="PROSITE" id="PS01230">
    <property type="entry name" value="TRMA_1"/>
    <property type="match status" value="1"/>
</dbReference>
<sequence>MIIAYSKIFLFRENRGFNLKTPVEVGKTYNVKIVDLTYQGLGVAKVDDFPVFVNNTLPGETAIIKVKTIKKNFAFGSLVELITKSPDRVENVNWDYLQTGIAPLQHLSYEGQLRFKQHQIEELFAKQKINVDVLPTMGMEHPDHYRNKALIPVKKINGELTTGFYKNHSHDLVPIEDFYIQQPEIDHAILVVRDVLRKYKVRPYDEGSHSGVIRNIMVRRGYYSHEMMIGLITRTKKLQLAEPIVNEIIDQLPEVKSIVQNVNLKDNNVLLGKKNNVLYGKPYITDELLGLKFAISLNSFYQVNPVQTEKLYSLAIDHAELGPNDTVIDAYCGIGTISLAVAKHVKKVYGVEVVAQAIEDAKINAQKNHINNVQFVTAKAEDQMAKWQEQGLKPDAIIVDPPRKGLASSFIDSAVEMQPKKLIYVSCGPSTLVRDAKRLMEKGYHIAKPIQPVDQFPQTVHVESVTIFERD</sequence>
<evidence type="ECO:0000256" key="1">
    <source>
        <dbReference type="ARBA" id="ARBA00022603"/>
    </source>
</evidence>
<dbReference type="SUPFAM" id="SSF53335">
    <property type="entry name" value="S-adenosyl-L-methionine-dependent methyltransferases"/>
    <property type="match status" value="1"/>
</dbReference>
<evidence type="ECO:0000256" key="3">
    <source>
        <dbReference type="ARBA" id="ARBA00022691"/>
    </source>
</evidence>
<name>A0A976RRP8_9LACO</name>
<dbReference type="Gene3D" id="2.40.50.140">
    <property type="entry name" value="Nucleic acid-binding proteins"/>
    <property type="match status" value="1"/>
</dbReference>
<dbReference type="InterPro" id="IPR012340">
    <property type="entry name" value="NA-bd_OB-fold"/>
</dbReference>
<dbReference type="GO" id="GO:0070041">
    <property type="term" value="F:rRNA (uridine-C5-)-methyltransferase activity"/>
    <property type="evidence" value="ECO:0007669"/>
    <property type="project" value="TreeGrafter"/>
</dbReference>
<evidence type="ECO:0000259" key="6">
    <source>
        <dbReference type="PROSITE" id="PS50926"/>
    </source>
</evidence>
<feature type="binding site" evidence="4">
    <location>
        <position position="400"/>
    </location>
    <ligand>
        <name>S-adenosyl-L-methionine</name>
        <dbReference type="ChEBI" id="CHEBI:59789"/>
    </ligand>
</feature>
<protein>
    <submittedName>
        <fullName evidence="7">23S rRNA (Uracil(1939)-C(5))-methyltransferase RlmD</fullName>
        <ecNumber evidence="7">2.1.1.190</ecNumber>
    </submittedName>
</protein>
<evidence type="ECO:0000313" key="7">
    <source>
        <dbReference type="EMBL" id="UQS86391.1"/>
    </source>
</evidence>
<dbReference type="Gene3D" id="3.40.50.150">
    <property type="entry name" value="Vaccinia Virus protein VP39"/>
    <property type="match status" value="1"/>
</dbReference>
<evidence type="ECO:0000256" key="5">
    <source>
        <dbReference type="PROSITE-ProRule" id="PRU10015"/>
    </source>
</evidence>
<dbReference type="AlphaFoldDB" id="A0A976RRP8"/>
<dbReference type="NCBIfam" id="TIGR00479">
    <property type="entry name" value="rumA"/>
    <property type="match status" value="1"/>
</dbReference>
<dbReference type="SUPFAM" id="SSF50249">
    <property type="entry name" value="Nucleic acid-binding proteins"/>
    <property type="match status" value="1"/>
</dbReference>
<feature type="active site" description="Nucleophile" evidence="4">
    <location>
        <position position="427"/>
    </location>
</feature>
<feature type="active site" evidence="5">
    <location>
        <position position="427"/>
    </location>
</feature>
<feature type="domain" description="TRAM" evidence="6">
    <location>
        <begin position="22"/>
        <end position="80"/>
    </location>
</feature>
<dbReference type="FunFam" id="2.40.50.1070:FF:000003">
    <property type="entry name" value="23S rRNA (Uracil-5-)-methyltransferase RumA"/>
    <property type="match status" value="1"/>
</dbReference>
<organism evidence="7 8">
    <name type="scientific">Nicoliella spurrieriana</name>
    <dbReference type="NCBI Taxonomy" id="2925830"/>
    <lineage>
        <taxon>Bacteria</taxon>
        <taxon>Bacillati</taxon>
        <taxon>Bacillota</taxon>
        <taxon>Bacilli</taxon>
        <taxon>Lactobacillales</taxon>
        <taxon>Lactobacillaceae</taxon>
        <taxon>Nicoliella</taxon>
    </lineage>
</organism>
<dbReference type="PROSITE" id="PS01231">
    <property type="entry name" value="TRMA_2"/>
    <property type="match status" value="1"/>
</dbReference>
<dbReference type="EC" id="2.1.1.190" evidence="7"/>
<dbReference type="InterPro" id="IPR010280">
    <property type="entry name" value="U5_MeTrfase_fam"/>
</dbReference>
<dbReference type="Pfam" id="PF01938">
    <property type="entry name" value="TRAM"/>
    <property type="match status" value="1"/>
</dbReference>
<dbReference type="CDD" id="cd02440">
    <property type="entry name" value="AdoMet_MTases"/>
    <property type="match status" value="1"/>
</dbReference>
<dbReference type="Proteomes" id="UP000831181">
    <property type="component" value="Chromosome"/>
</dbReference>
<dbReference type="InterPro" id="IPR002792">
    <property type="entry name" value="TRAM_dom"/>
</dbReference>
<dbReference type="Pfam" id="PF05958">
    <property type="entry name" value="tRNA_U5-meth_tr"/>
    <property type="match status" value="1"/>
</dbReference>
<dbReference type="PANTHER" id="PTHR11061:SF30">
    <property type="entry name" value="TRNA (URACIL(54)-C(5))-METHYLTRANSFERASE"/>
    <property type="match status" value="1"/>
</dbReference>
<dbReference type="InterPro" id="IPR029063">
    <property type="entry name" value="SAM-dependent_MTases_sf"/>
</dbReference>
<feature type="binding site" evidence="4">
    <location>
        <position position="331"/>
    </location>
    <ligand>
        <name>S-adenosyl-L-methionine</name>
        <dbReference type="ChEBI" id="CHEBI:59789"/>
    </ligand>
</feature>
<keyword evidence="8" id="KW-1185">Reference proteome</keyword>
<evidence type="ECO:0000256" key="2">
    <source>
        <dbReference type="ARBA" id="ARBA00022679"/>
    </source>
</evidence>
<dbReference type="PANTHER" id="PTHR11061">
    <property type="entry name" value="RNA M5U METHYLTRANSFERASE"/>
    <property type="match status" value="1"/>
</dbReference>
<gene>
    <name evidence="7" type="primary">rlmD</name>
    <name evidence="7" type="ORF">MOO44_05590</name>
</gene>
<dbReference type="RefSeq" id="WP_260116194.1">
    <property type="nucleotide sequence ID" value="NZ_CP093361.1"/>
</dbReference>
<feature type="binding site" evidence="4">
    <location>
        <position position="302"/>
    </location>
    <ligand>
        <name>S-adenosyl-L-methionine</name>
        <dbReference type="ChEBI" id="CHEBI:59789"/>
    </ligand>
</feature>
<dbReference type="FunFam" id="3.40.50.150:FF:000009">
    <property type="entry name" value="23S rRNA (Uracil(1939)-C(5))-methyltransferase RlmD"/>
    <property type="match status" value="1"/>
</dbReference>
<feature type="binding site" evidence="4">
    <location>
        <position position="352"/>
    </location>
    <ligand>
        <name>S-adenosyl-L-methionine</name>
        <dbReference type="ChEBI" id="CHEBI:59789"/>
    </ligand>
</feature>
<keyword evidence="1 4" id="KW-0489">Methyltransferase</keyword>
<reference evidence="7" key="1">
    <citation type="journal article" date="2022" name="Int. J. Syst. Evol. Microbiol.">
        <title>Apilactobacillus apisilvae sp. nov., Nicolia spurrieriana gen. nov. sp. nov., Bombilactobacillus folatiphilus sp. nov. and Bombilactobacillus thymidiniphilus sp. nov., four new lactic acid bacterial isolates from stingless bees Tetragonula carbonaria and Austroplebeia australis.</title>
        <authorList>
            <person name="Oliphant S.A."/>
            <person name="Watson-Haigh N.S."/>
            <person name="Sumby K.M."/>
            <person name="Gardner J."/>
            <person name="Groom S."/>
            <person name="Jiranek V."/>
        </authorList>
    </citation>
    <scope>NUCLEOTIDE SEQUENCE</scope>
    <source>
        <strain evidence="7">SGEP1_A5</strain>
    </source>
</reference>
<accession>A0A976RRP8</accession>
<dbReference type="Gene3D" id="2.40.50.1070">
    <property type="match status" value="1"/>
</dbReference>
<evidence type="ECO:0000313" key="8">
    <source>
        <dbReference type="Proteomes" id="UP000831181"/>
    </source>
</evidence>
<dbReference type="InterPro" id="IPR030391">
    <property type="entry name" value="MeTrfase_TrmA_CS"/>
</dbReference>
<dbReference type="PROSITE" id="PS50926">
    <property type="entry name" value="TRAM"/>
    <property type="match status" value="1"/>
</dbReference>
<dbReference type="EMBL" id="CP093361">
    <property type="protein sequence ID" value="UQS86391.1"/>
    <property type="molecule type" value="Genomic_DNA"/>
</dbReference>
<dbReference type="PROSITE" id="PS51687">
    <property type="entry name" value="SAM_MT_RNA_M5U"/>
    <property type="match status" value="1"/>
</dbReference>
<proteinExistence type="inferred from homology"/>
<dbReference type="GO" id="GO:0070475">
    <property type="term" value="P:rRNA base methylation"/>
    <property type="evidence" value="ECO:0007669"/>
    <property type="project" value="TreeGrafter"/>
</dbReference>
<comment type="similarity">
    <text evidence="4">Belongs to the class I-like SAM-binding methyltransferase superfamily. RNA M5U methyltransferase family.</text>
</comment>